<evidence type="ECO:0000313" key="2">
    <source>
        <dbReference type="Proteomes" id="UP000180175"/>
    </source>
</evidence>
<protein>
    <submittedName>
        <fullName evidence="1">Cortex morphogenetic protein CmpA</fullName>
    </submittedName>
</protein>
<reference evidence="1 2" key="2">
    <citation type="journal article" date="2019" name="Int. J. Syst. Evol. Microbiol.">
        <title>Anaerobacillus isosaccharinicus sp. nov., an alkaliphilic bacterium which degrades isosaccharinic acid.</title>
        <authorList>
            <person name="Bassil N.M."/>
            <person name="Lloyd J.R."/>
        </authorList>
    </citation>
    <scope>NUCLEOTIDE SEQUENCE [LARGE SCALE GENOMIC DNA]</scope>
    <source>
        <strain evidence="1 2">NB2006</strain>
    </source>
</reference>
<dbReference type="AlphaFoldDB" id="A0A7S7RD89"/>
<accession>A0A7S7RD89</accession>
<keyword evidence="2" id="KW-1185">Reference proteome</keyword>
<dbReference type="NCBIfam" id="NF033225">
    <property type="entry name" value="spore_CmpA"/>
    <property type="match status" value="1"/>
</dbReference>
<dbReference type="Pfam" id="PF26301">
    <property type="entry name" value="spore_CmpA"/>
    <property type="match status" value="1"/>
</dbReference>
<dbReference type="RefSeq" id="WP_108721316.1">
    <property type="nucleotide sequence ID" value="NZ_CP063356.2"/>
</dbReference>
<dbReference type="OrthoDB" id="2691694at2"/>
<dbReference type="EMBL" id="CP063356">
    <property type="protein sequence ID" value="QOY37792.1"/>
    <property type="molecule type" value="Genomic_DNA"/>
</dbReference>
<dbReference type="KEGG" id="aia:AWH56_009505"/>
<evidence type="ECO:0000313" key="1">
    <source>
        <dbReference type="EMBL" id="QOY37792.1"/>
    </source>
</evidence>
<name>A0A7S7RD89_9BACI</name>
<sequence length="47" mass="6140">MPDWLQKQLKNAFFEKNRQQIKLLNQCWYYYHRRYEPDNHIIRKRTK</sequence>
<reference evidence="1 2" key="1">
    <citation type="journal article" date="2017" name="Genome Announc.">
        <title>Draft Genome Sequences of Four Alkaliphilic Bacteria Belonging to the Anaerobacillus Genus.</title>
        <authorList>
            <person name="Bassil N.M."/>
            <person name="Lloyd J.R."/>
        </authorList>
    </citation>
    <scope>NUCLEOTIDE SEQUENCE [LARGE SCALE GENOMIC DNA]</scope>
    <source>
        <strain evidence="1 2">NB2006</strain>
    </source>
</reference>
<dbReference type="InterPro" id="IPR047764">
    <property type="entry name" value="CmpA"/>
</dbReference>
<dbReference type="Proteomes" id="UP000180175">
    <property type="component" value="Chromosome"/>
</dbReference>
<gene>
    <name evidence="1" type="primary">cmpA</name>
    <name evidence="1" type="ORF">AWH56_009505</name>
</gene>
<proteinExistence type="predicted"/>
<organism evidence="1 2">
    <name type="scientific">Anaerobacillus isosaccharinicus</name>
    <dbReference type="NCBI Taxonomy" id="1532552"/>
    <lineage>
        <taxon>Bacteria</taxon>
        <taxon>Bacillati</taxon>
        <taxon>Bacillota</taxon>
        <taxon>Bacilli</taxon>
        <taxon>Bacillales</taxon>
        <taxon>Bacillaceae</taxon>
        <taxon>Anaerobacillus</taxon>
    </lineage>
</organism>